<evidence type="ECO:0000313" key="2">
    <source>
        <dbReference type="EMBL" id="OSD02458.1"/>
    </source>
</evidence>
<organism evidence="2 3">
    <name type="scientific">Trametes coccinea (strain BRFM310)</name>
    <name type="common">Pycnoporus coccineus</name>
    <dbReference type="NCBI Taxonomy" id="1353009"/>
    <lineage>
        <taxon>Eukaryota</taxon>
        <taxon>Fungi</taxon>
        <taxon>Dikarya</taxon>
        <taxon>Basidiomycota</taxon>
        <taxon>Agaricomycotina</taxon>
        <taxon>Agaricomycetes</taxon>
        <taxon>Polyporales</taxon>
        <taxon>Polyporaceae</taxon>
        <taxon>Trametes</taxon>
    </lineage>
</organism>
<proteinExistence type="predicted"/>
<keyword evidence="3" id="KW-1185">Reference proteome</keyword>
<dbReference type="Proteomes" id="UP000193067">
    <property type="component" value="Unassembled WGS sequence"/>
</dbReference>
<gene>
    <name evidence="2" type="ORF">PYCCODRAFT_1435453</name>
</gene>
<accession>A0A1Y2IMY2</accession>
<name>A0A1Y2IMY2_TRAC3</name>
<evidence type="ECO:0000256" key="1">
    <source>
        <dbReference type="SAM" id="MobiDB-lite"/>
    </source>
</evidence>
<protein>
    <submittedName>
        <fullName evidence="2">Uncharacterized protein</fullName>
    </submittedName>
</protein>
<feature type="region of interest" description="Disordered" evidence="1">
    <location>
        <begin position="1"/>
        <end position="32"/>
    </location>
</feature>
<dbReference type="AlphaFoldDB" id="A0A1Y2IMY2"/>
<evidence type="ECO:0000313" key="3">
    <source>
        <dbReference type="Proteomes" id="UP000193067"/>
    </source>
</evidence>
<sequence length="56" mass="6027">MHPAGAPHDYQVPPHHPLIRSFPHPSRFSAQPMHTNTAGGACACAYVAPLQRASIQ</sequence>
<reference evidence="2 3" key="1">
    <citation type="journal article" date="2015" name="Biotechnol. Biofuels">
        <title>Enhanced degradation of softwood versus hardwood by the white-rot fungus Pycnoporus coccineus.</title>
        <authorList>
            <person name="Couturier M."/>
            <person name="Navarro D."/>
            <person name="Chevret D."/>
            <person name="Henrissat B."/>
            <person name="Piumi F."/>
            <person name="Ruiz-Duenas F.J."/>
            <person name="Martinez A.T."/>
            <person name="Grigoriev I.V."/>
            <person name="Riley R."/>
            <person name="Lipzen A."/>
            <person name="Berrin J.G."/>
            <person name="Master E.R."/>
            <person name="Rosso M.N."/>
        </authorList>
    </citation>
    <scope>NUCLEOTIDE SEQUENCE [LARGE SCALE GENOMIC DNA]</scope>
    <source>
        <strain evidence="2 3">BRFM310</strain>
    </source>
</reference>
<dbReference type="EMBL" id="KZ084105">
    <property type="protein sequence ID" value="OSD02458.1"/>
    <property type="molecule type" value="Genomic_DNA"/>
</dbReference>